<feature type="transmembrane region" description="Helical" evidence="6">
    <location>
        <begin position="182"/>
        <end position="206"/>
    </location>
</feature>
<keyword evidence="9" id="KW-1185">Reference proteome</keyword>
<comment type="similarity">
    <text evidence="5">Belongs to the SAT4 family.</text>
</comment>
<keyword evidence="2 6" id="KW-0812">Transmembrane</keyword>
<evidence type="ECO:0000313" key="8">
    <source>
        <dbReference type="EMBL" id="POS70126.1"/>
    </source>
</evidence>
<sequence>MENPYFNPQYQPYPQSVLIGTSVLFVIVPIVAVALRFYSRSIIGAPLAIDDWITIPAAAICVGLSVNQLIATTLGGLGTHQDLVDGQLAHTNQLLVYEKTKYTFHVLGTIGLGVIKLSVLFFYRRVFAIRAFYIVNNIFIGLTVAWTVAITFALAFQCYPIHLFWDLFESEYAEHCVNVTQLYIAVAISDMVLDILIFLLPIPHLWTLKMPLRRKLAVCGVFLTGSIVVACGITRVIIFQWVIEFMQVDPMAWVMDTTWYSSGVLFWHITENVVGLLGCCLPTYRPLVKRFLPKLMLSTRGASSGSSGPQSASLKYQARAYYRRQKEDEWPMVRGADGKARVAGSVGPGGHELEDWTKNQIFVRKEFQTETTMV</sequence>
<dbReference type="PANTHER" id="PTHR33048:SF134">
    <property type="entry name" value="INTEGRAL MEMBRANE PROTEIN"/>
    <property type="match status" value="1"/>
</dbReference>
<comment type="caution">
    <text evidence="8">The sequence shown here is derived from an EMBL/GenBank/DDBJ whole genome shotgun (WGS) entry which is preliminary data.</text>
</comment>
<proteinExistence type="inferred from homology"/>
<evidence type="ECO:0000256" key="3">
    <source>
        <dbReference type="ARBA" id="ARBA00022989"/>
    </source>
</evidence>
<feature type="transmembrane region" description="Helical" evidence="6">
    <location>
        <begin position="263"/>
        <end position="284"/>
    </location>
</feature>
<dbReference type="PANTHER" id="PTHR33048">
    <property type="entry name" value="PTH11-LIKE INTEGRAL MEMBRANE PROTEIN (AFU_ORTHOLOGUE AFUA_5G11245)"/>
    <property type="match status" value="1"/>
</dbReference>
<evidence type="ECO:0000256" key="5">
    <source>
        <dbReference type="ARBA" id="ARBA00038359"/>
    </source>
</evidence>
<dbReference type="InterPro" id="IPR052337">
    <property type="entry name" value="SAT4-like"/>
</dbReference>
<feature type="transmembrane region" description="Helical" evidence="6">
    <location>
        <begin position="218"/>
        <end position="243"/>
    </location>
</feature>
<keyword evidence="4 6" id="KW-0472">Membrane</keyword>
<dbReference type="GO" id="GO:0016020">
    <property type="term" value="C:membrane"/>
    <property type="evidence" value="ECO:0007669"/>
    <property type="project" value="UniProtKB-SubCell"/>
</dbReference>
<keyword evidence="3 6" id="KW-1133">Transmembrane helix</keyword>
<evidence type="ECO:0000256" key="2">
    <source>
        <dbReference type="ARBA" id="ARBA00022692"/>
    </source>
</evidence>
<accession>A0A2P5HIR3</accession>
<comment type="subcellular location">
    <subcellularLocation>
        <location evidence="1">Membrane</location>
        <topology evidence="1">Multi-pass membrane protein</topology>
    </subcellularLocation>
</comment>
<feature type="transmembrane region" description="Helical" evidence="6">
    <location>
        <begin position="17"/>
        <end position="39"/>
    </location>
</feature>
<evidence type="ECO:0000313" key="9">
    <source>
        <dbReference type="Proteomes" id="UP000094444"/>
    </source>
</evidence>
<evidence type="ECO:0000256" key="4">
    <source>
        <dbReference type="ARBA" id="ARBA00023136"/>
    </source>
</evidence>
<dbReference type="OrthoDB" id="5391602at2759"/>
<gene>
    <name evidence="8" type="ORF">DHEL01_v211481</name>
</gene>
<dbReference type="Pfam" id="PF20684">
    <property type="entry name" value="Fung_rhodopsin"/>
    <property type="match status" value="1"/>
</dbReference>
<dbReference type="AlphaFoldDB" id="A0A2P5HIR3"/>
<evidence type="ECO:0000256" key="6">
    <source>
        <dbReference type="SAM" id="Phobius"/>
    </source>
</evidence>
<name>A0A2P5HIR3_DIAHE</name>
<dbReference type="EMBL" id="MAVT02001787">
    <property type="protein sequence ID" value="POS70126.1"/>
    <property type="molecule type" value="Genomic_DNA"/>
</dbReference>
<reference evidence="8" key="1">
    <citation type="submission" date="2017-09" db="EMBL/GenBank/DDBJ databases">
        <title>Polyketide synthases of a Diaporthe helianthi virulent isolate.</title>
        <authorList>
            <person name="Baroncelli R."/>
        </authorList>
    </citation>
    <scope>NUCLEOTIDE SEQUENCE [LARGE SCALE GENOMIC DNA]</scope>
    <source>
        <strain evidence="8">7/96</strain>
    </source>
</reference>
<organism evidence="8 9">
    <name type="scientific">Diaporthe helianthi</name>
    <dbReference type="NCBI Taxonomy" id="158607"/>
    <lineage>
        <taxon>Eukaryota</taxon>
        <taxon>Fungi</taxon>
        <taxon>Dikarya</taxon>
        <taxon>Ascomycota</taxon>
        <taxon>Pezizomycotina</taxon>
        <taxon>Sordariomycetes</taxon>
        <taxon>Sordariomycetidae</taxon>
        <taxon>Diaporthales</taxon>
        <taxon>Diaporthaceae</taxon>
        <taxon>Diaporthe</taxon>
    </lineage>
</organism>
<feature type="transmembrane region" description="Helical" evidence="6">
    <location>
        <begin position="135"/>
        <end position="162"/>
    </location>
</feature>
<feature type="transmembrane region" description="Helical" evidence="6">
    <location>
        <begin position="51"/>
        <end position="70"/>
    </location>
</feature>
<feature type="domain" description="Rhodopsin" evidence="7">
    <location>
        <begin position="35"/>
        <end position="290"/>
    </location>
</feature>
<dbReference type="InterPro" id="IPR049326">
    <property type="entry name" value="Rhodopsin_dom_fungi"/>
</dbReference>
<feature type="transmembrane region" description="Helical" evidence="6">
    <location>
        <begin position="102"/>
        <end position="123"/>
    </location>
</feature>
<dbReference type="Proteomes" id="UP000094444">
    <property type="component" value="Unassembled WGS sequence"/>
</dbReference>
<evidence type="ECO:0000259" key="7">
    <source>
        <dbReference type="Pfam" id="PF20684"/>
    </source>
</evidence>
<dbReference type="InParanoid" id="A0A2P5HIR3"/>
<protein>
    <submittedName>
        <fullName evidence="8">Integral membrane protein</fullName>
    </submittedName>
</protein>
<evidence type="ECO:0000256" key="1">
    <source>
        <dbReference type="ARBA" id="ARBA00004141"/>
    </source>
</evidence>